<organism evidence="5 6">
    <name type="scientific">Candidatus Uhrbacteria bacterium GW2011_GWA2_52_8d</name>
    <dbReference type="NCBI Taxonomy" id="1618979"/>
    <lineage>
        <taxon>Bacteria</taxon>
        <taxon>Candidatus Uhriibacteriota</taxon>
    </lineage>
</organism>
<dbReference type="PATRIC" id="fig|1618979.3.peg.367"/>
<dbReference type="GO" id="GO:0046872">
    <property type="term" value="F:metal ion binding"/>
    <property type="evidence" value="ECO:0007669"/>
    <property type="project" value="UniProtKB-KW"/>
</dbReference>
<evidence type="ECO:0000256" key="4">
    <source>
        <dbReference type="PIRSR" id="PIRSR600760-2"/>
    </source>
</evidence>
<keyword evidence="2" id="KW-0378">Hydrolase</keyword>
<keyword evidence="1 4" id="KW-0479">Metal-binding</keyword>
<dbReference type="PANTHER" id="PTHR20854:SF4">
    <property type="entry name" value="INOSITOL-1-MONOPHOSPHATASE-RELATED"/>
    <property type="match status" value="1"/>
</dbReference>
<accession>A0A0G1XP59</accession>
<dbReference type="GO" id="GO:0006020">
    <property type="term" value="P:inositol metabolic process"/>
    <property type="evidence" value="ECO:0007669"/>
    <property type="project" value="TreeGrafter"/>
</dbReference>
<gene>
    <name evidence="5" type="ORF">UY76_C0021G0016</name>
</gene>
<comment type="cofactor">
    <cofactor evidence="4">
        <name>Mg(2+)</name>
        <dbReference type="ChEBI" id="CHEBI:18420"/>
    </cofactor>
</comment>
<feature type="binding site" evidence="4">
    <location>
        <position position="97"/>
    </location>
    <ligand>
        <name>Mg(2+)</name>
        <dbReference type="ChEBI" id="CHEBI:18420"/>
        <label>1</label>
        <note>catalytic</note>
    </ligand>
</feature>
<feature type="binding site" evidence="4">
    <location>
        <position position="98"/>
    </location>
    <ligand>
        <name>Mg(2+)</name>
        <dbReference type="ChEBI" id="CHEBI:18420"/>
        <label>1</label>
        <note>catalytic</note>
    </ligand>
</feature>
<feature type="binding site" evidence="4">
    <location>
        <position position="224"/>
    </location>
    <ligand>
        <name>Mg(2+)</name>
        <dbReference type="ChEBI" id="CHEBI:18420"/>
        <label>1</label>
        <note>catalytic</note>
    </ligand>
</feature>
<sequence>MSDFEPKEPREKLSELATRVIEVASFASVVLLKYYRSTLDVSYKKDEFDPVTVADQESDALIRDRLKELFPNDLILSEENTEIPDSYDGRVWMVDPLDGTKDFVKGRDGFSINIGLLENGQIVFGCVVVPARGQVFFAEKGKGAFEKTKGGCRRMHVSTVEDVMKARLVTRNPSGETRPIEEKIDPMPFKERIPEGGIGTKLCLIASGNAEAHINTNFRASKWDTLGPQLILEEAGGMVTDFDGHTLDYKKPSVLWERSFVASNNSKIHSELLKVTA</sequence>
<dbReference type="InterPro" id="IPR020583">
    <property type="entry name" value="Inositol_monoP_metal-BS"/>
</dbReference>
<dbReference type="InterPro" id="IPR000760">
    <property type="entry name" value="Inositol_monophosphatase-like"/>
</dbReference>
<dbReference type="PROSITE" id="PS00629">
    <property type="entry name" value="IMP_1"/>
    <property type="match status" value="1"/>
</dbReference>
<dbReference type="CDD" id="cd01638">
    <property type="entry name" value="CysQ"/>
    <property type="match status" value="1"/>
</dbReference>
<protein>
    <submittedName>
        <fullName evidence="5">Ammonium transport protein</fullName>
    </submittedName>
</protein>
<dbReference type="EMBL" id="LCRH01000021">
    <property type="protein sequence ID" value="KKW32645.1"/>
    <property type="molecule type" value="Genomic_DNA"/>
</dbReference>
<dbReference type="Gene3D" id="3.40.190.80">
    <property type="match status" value="1"/>
</dbReference>
<evidence type="ECO:0000256" key="2">
    <source>
        <dbReference type="ARBA" id="ARBA00022801"/>
    </source>
</evidence>
<feature type="binding site" evidence="4">
    <location>
        <position position="95"/>
    </location>
    <ligand>
        <name>Mg(2+)</name>
        <dbReference type="ChEBI" id="CHEBI:18420"/>
        <label>1</label>
        <note>catalytic</note>
    </ligand>
</feature>
<proteinExistence type="predicted"/>
<evidence type="ECO:0000313" key="5">
    <source>
        <dbReference type="EMBL" id="KKW32645.1"/>
    </source>
</evidence>
<comment type="caution">
    <text evidence="5">The sequence shown here is derived from an EMBL/GenBank/DDBJ whole genome shotgun (WGS) entry which is preliminary data.</text>
</comment>
<dbReference type="GO" id="GO:0007165">
    <property type="term" value="P:signal transduction"/>
    <property type="evidence" value="ECO:0007669"/>
    <property type="project" value="TreeGrafter"/>
</dbReference>
<dbReference type="Gene3D" id="3.30.540.10">
    <property type="entry name" value="Fructose-1,6-Bisphosphatase, subunit A, domain 1"/>
    <property type="match status" value="1"/>
</dbReference>
<dbReference type="AlphaFoldDB" id="A0A0G1XP59"/>
<dbReference type="Pfam" id="PF00459">
    <property type="entry name" value="Inositol_P"/>
    <property type="match status" value="1"/>
</dbReference>
<evidence type="ECO:0000313" key="6">
    <source>
        <dbReference type="Proteomes" id="UP000034054"/>
    </source>
</evidence>
<dbReference type="PRINTS" id="PR00377">
    <property type="entry name" value="IMPHPHTASES"/>
</dbReference>
<dbReference type="GO" id="GO:0008934">
    <property type="term" value="F:inositol monophosphate 1-phosphatase activity"/>
    <property type="evidence" value="ECO:0007669"/>
    <property type="project" value="TreeGrafter"/>
</dbReference>
<evidence type="ECO:0000256" key="1">
    <source>
        <dbReference type="ARBA" id="ARBA00022723"/>
    </source>
</evidence>
<name>A0A0G1XP59_9BACT</name>
<feature type="binding site" evidence="4">
    <location>
        <position position="78"/>
    </location>
    <ligand>
        <name>Mg(2+)</name>
        <dbReference type="ChEBI" id="CHEBI:18420"/>
        <label>1</label>
        <note>catalytic</note>
    </ligand>
</feature>
<dbReference type="Proteomes" id="UP000034054">
    <property type="component" value="Unassembled WGS sequence"/>
</dbReference>
<dbReference type="SUPFAM" id="SSF56655">
    <property type="entry name" value="Carbohydrate phosphatase"/>
    <property type="match status" value="1"/>
</dbReference>
<dbReference type="PANTHER" id="PTHR20854">
    <property type="entry name" value="INOSITOL MONOPHOSPHATASE"/>
    <property type="match status" value="1"/>
</dbReference>
<evidence type="ECO:0000256" key="3">
    <source>
        <dbReference type="ARBA" id="ARBA00022842"/>
    </source>
</evidence>
<keyword evidence="3 4" id="KW-0460">Magnesium</keyword>
<reference evidence="5 6" key="1">
    <citation type="journal article" date="2015" name="Nature">
        <title>rRNA introns, odd ribosomes, and small enigmatic genomes across a large radiation of phyla.</title>
        <authorList>
            <person name="Brown C.T."/>
            <person name="Hug L.A."/>
            <person name="Thomas B.C."/>
            <person name="Sharon I."/>
            <person name="Castelle C.J."/>
            <person name="Singh A."/>
            <person name="Wilkins M.J."/>
            <person name="Williams K.H."/>
            <person name="Banfield J.F."/>
        </authorList>
    </citation>
    <scope>NUCLEOTIDE SEQUENCE [LARGE SCALE GENOMIC DNA]</scope>
</reference>